<name>A0A9W9Z3K2_9CNID</name>
<comment type="caution">
    <text evidence="1">The sequence shown here is derived from an EMBL/GenBank/DDBJ whole genome shotgun (WGS) entry which is preliminary data.</text>
</comment>
<proteinExistence type="predicted"/>
<dbReference type="AlphaFoldDB" id="A0A9W9Z3K2"/>
<dbReference type="Proteomes" id="UP001163046">
    <property type="component" value="Unassembled WGS sequence"/>
</dbReference>
<keyword evidence="2" id="KW-1185">Reference proteome</keyword>
<dbReference type="EMBL" id="MU826835">
    <property type="protein sequence ID" value="KAJ7372579.1"/>
    <property type="molecule type" value="Genomic_DNA"/>
</dbReference>
<reference evidence="1" key="1">
    <citation type="submission" date="2023-01" db="EMBL/GenBank/DDBJ databases">
        <title>Genome assembly of the deep-sea coral Lophelia pertusa.</title>
        <authorList>
            <person name="Herrera S."/>
            <person name="Cordes E."/>
        </authorList>
    </citation>
    <scope>NUCLEOTIDE SEQUENCE</scope>
    <source>
        <strain evidence="1">USNM1676648</strain>
        <tissue evidence="1">Polyp</tissue>
    </source>
</reference>
<organism evidence="1 2">
    <name type="scientific">Desmophyllum pertusum</name>
    <dbReference type="NCBI Taxonomy" id="174260"/>
    <lineage>
        <taxon>Eukaryota</taxon>
        <taxon>Metazoa</taxon>
        <taxon>Cnidaria</taxon>
        <taxon>Anthozoa</taxon>
        <taxon>Hexacorallia</taxon>
        <taxon>Scleractinia</taxon>
        <taxon>Caryophylliina</taxon>
        <taxon>Caryophylliidae</taxon>
        <taxon>Desmophyllum</taxon>
    </lineage>
</organism>
<evidence type="ECO:0000313" key="1">
    <source>
        <dbReference type="EMBL" id="KAJ7372579.1"/>
    </source>
</evidence>
<gene>
    <name evidence="1" type="ORF">OS493_017850</name>
</gene>
<sequence length="135" mass="15273">MIASLTQTHPLDSPLLSPLLVRVPRRKLQLRNVHHTSKMQWLKNVSTADAKSAIQRPNQFQPDSLFLEAIQESLDCNNNDEEALFCDLFAGISSAKTKVPYNEKLVENLIRVLELALSQWESSARCNTGDDYYTA</sequence>
<evidence type="ECO:0000313" key="2">
    <source>
        <dbReference type="Proteomes" id="UP001163046"/>
    </source>
</evidence>
<protein>
    <submittedName>
        <fullName evidence="1">Uncharacterized protein</fullName>
    </submittedName>
</protein>
<accession>A0A9W9Z3K2</accession>